<organism evidence="2 3">
    <name type="scientific">Nocardioides cavernae</name>
    <dbReference type="NCBI Taxonomy" id="1921566"/>
    <lineage>
        <taxon>Bacteria</taxon>
        <taxon>Bacillati</taxon>
        <taxon>Actinomycetota</taxon>
        <taxon>Actinomycetes</taxon>
        <taxon>Propionibacteriales</taxon>
        <taxon>Nocardioidaceae</taxon>
        <taxon>Nocardioides</taxon>
    </lineage>
</organism>
<reference evidence="2 3" key="1">
    <citation type="submission" date="2020-09" db="EMBL/GenBank/DDBJ databases">
        <title>novel species in genus Nocardioides.</title>
        <authorList>
            <person name="Zhang G."/>
        </authorList>
    </citation>
    <scope>NUCLEOTIDE SEQUENCE [LARGE SCALE GENOMIC DNA]</scope>
    <source>
        <strain evidence="2 3">KCTC 39551</strain>
    </source>
</reference>
<protein>
    <recommendedName>
        <fullName evidence="4">SPOR domain-containing protein</fullName>
    </recommendedName>
</protein>
<accession>A0ABR8NGQ4</accession>
<feature type="region of interest" description="Disordered" evidence="1">
    <location>
        <begin position="38"/>
        <end position="74"/>
    </location>
</feature>
<gene>
    <name evidence="2" type="ORF">IEZ26_16990</name>
</gene>
<keyword evidence="3" id="KW-1185">Reference proteome</keyword>
<dbReference type="EMBL" id="JACXYZ010000002">
    <property type="protein sequence ID" value="MBD3926325.1"/>
    <property type="molecule type" value="Genomic_DNA"/>
</dbReference>
<dbReference type="Proteomes" id="UP000618818">
    <property type="component" value="Unassembled WGS sequence"/>
</dbReference>
<proteinExistence type="predicted"/>
<comment type="caution">
    <text evidence="2">The sequence shown here is derived from an EMBL/GenBank/DDBJ whole genome shotgun (WGS) entry which is preliminary data.</text>
</comment>
<evidence type="ECO:0008006" key="4">
    <source>
        <dbReference type="Google" id="ProtNLM"/>
    </source>
</evidence>
<evidence type="ECO:0000313" key="2">
    <source>
        <dbReference type="EMBL" id="MBD3926325.1"/>
    </source>
</evidence>
<name>A0ABR8NGQ4_9ACTN</name>
<evidence type="ECO:0000256" key="1">
    <source>
        <dbReference type="SAM" id="MobiDB-lite"/>
    </source>
</evidence>
<dbReference type="RefSeq" id="WP_191196149.1">
    <property type="nucleotide sequence ID" value="NZ_JACXYZ010000002.1"/>
</dbReference>
<sequence>MSENEYWFCLTHHAVEGRDGCKNSDRLGPYASAAEASRALEKVEERNEEWDNDPKWNDDGAGSGDGVTDGTPDN</sequence>
<evidence type="ECO:0000313" key="3">
    <source>
        <dbReference type="Proteomes" id="UP000618818"/>
    </source>
</evidence>